<dbReference type="GO" id="GO:0046677">
    <property type="term" value="P:response to antibiotic"/>
    <property type="evidence" value="ECO:0007669"/>
    <property type="project" value="UniProtKB-KW"/>
</dbReference>
<name>A0A5Q6RRH1_9ACTN</name>
<dbReference type="PRINTS" id="PR00164">
    <property type="entry name" value="ABC2TRNSPORT"/>
</dbReference>
<keyword evidence="6" id="KW-1003">Cell membrane</keyword>
<dbReference type="Pfam" id="PF01061">
    <property type="entry name" value="ABC2_membrane"/>
    <property type="match status" value="1"/>
</dbReference>
<comment type="similarity">
    <text evidence="6">Belongs to the ABC-2 integral membrane protein family.</text>
</comment>
<dbReference type="AlphaFoldDB" id="A0A5Q6RRH1"/>
<dbReference type="PIRSF" id="PIRSF006648">
    <property type="entry name" value="DrrB"/>
    <property type="match status" value="1"/>
</dbReference>
<keyword evidence="6" id="KW-0813">Transport</keyword>
<comment type="caution">
    <text evidence="8">The sequence shown here is derived from an EMBL/GenBank/DDBJ whole genome shotgun (WGS) entry which is preliminary data.</text>
</comment>
<dbReference type="PANTHER" id="PTHR43229:SF2">
    <property type="entry name" value="NODULATION PROTEIN J"/>
    <property type="match status" value="1"/>
</dbReference>
<dbReference type="EMBL" id="VDFQ02000005">
    <property type="protein sequence ID" value="KAA1420629.1"/>
    <property type="molecule type" value="Genomic_DNA"/>
</dbReference>
<dbReference type="OrthoDB" id="9778589at2"/>
<evidence type="ECO:0000259" key="7">
    <source>
        <dbReference type="PROSITE" id="PS51012"/>
    </source>
</evidence>
<keyword evidence="2 6" id="KW-0812">Transmembrane</keyword>
<comment type="subcellular location">
    <subcellularLocation>
        <location evidence="6">Cell membrane</location>
        <topology evidence="6">Multi-pass membrane protein</topology>
    </subcellularLocation>
    <subcellularLocation>
        <location evidence="1">Membrane</location>
        <topology evidence="1">Multi-pass membrane protein</topology>
    </subcellularLocation>
</comment>
<evidence type="ECO:0000313" key="9">
    <source>
        <dbReference type="Proteomes" id="UP000307768"/>
    </source>
</evidence>
<keyword evidence="5" id="KW-0046">Antibiotic resistance</keyword>
<evidence type="ECO:0000313" key="8">
    <source>
        <dbReference type="EMBL" id="KAA1420629.1"/>
    </source>
</evidence>
<proteinExistence type="inferred from homology"/>
<evidence type="ECO:0000256" key="1">
    <source>
        <dbReference type="ARBA" id="ARBA00004141"/>
    </source>
</evidence>
<dbReference type="InterPro" id="IPR000412">
    <property type="entry name" value="ABC_2_transport"/>
</dbReference>
<protein>
    <recommendedName>
        <fullName evidence="6">Transport permease protein</fullName>
    </recommendedName>
</protein>
<dbReference type="RefSeq" id="WP_149770798.1">
    <property type="nucleotide sequence ID" value="NZ_VDFQ02000005.1"/>
</dbReference>
<dbReference type="InterPro" id="IPR047817">
    <property type="entry name" value="ABC2_TM_bact-type"/>
</dbReference>
<feature type="transmembrane region" description="Helical" evidence="6">
    <location>
        <begin position="125"/>
        <end position="146"/>
    </location>
</feature>
<feature type="transmembrane region" description="Helical" evidence="6">
    <location>
        <begin position="72"/>
        <end position="98"/>
    </location>
</feature>
<accession>A0A5Q6RRH1</accession>
<feature type="domain" description="ABC transmembrane type-2" evidence="7">
    <location>
        <begin position="35"/>
        <end position="265"/>
    </location>
</feature>
<feature type="transmembrane region" description="Helical" evidence="6">
    <location>
        <begin position="240"/>
        <end position="258"/>
    </location>
</feature>
<dbReference type="InterPro" id="IPR013525">
    <property type="entry name" value="ABC2_TM"/>
</dbReference>
<dbReference type="PANTHER" id="PTHR43229">
    <property type="entry name" value="NODULATION PROTEIN J"/>
    <property type="match status" value="1"/>
</dbReference>
<reference evidence="8 9" key="1">
    <citation type="submission" date="2019-09" db="EMBL/GenBank/DDBJ databases">
        <title>Mumia zhuanghuii sp. nov. isolated from the intestinal contents of plateau pika (Ochotona curzoniae) in the Qinghai-Tibet plateau of China.</title>
        <authorList>
            <person name="Tian Z."/>
        </authorList>
    </citation>
    <scope>NUCLEOTIDE SEQUENCE [LARGE SCALE GENOMIC DNA]</scope>
    <source>
        <strain evidence="9">350</strain>
    </source>
</reference>
<dbReference type="GO" id="GO:0140359">
    <property type="term" value="F:ABC-type transporter activity"/>
    <property type="evidence" value="ECO:0007669"/>
    <property type="project" value="InterPro"/>
</dbReference>
<evidence type="ECO:0000256" key="3">
    <source>
        <dbReference type="ARBA" id="ARBA00022989"/>
    </source>
</evidence>
<keyword evidence="3 6" id="KW-1133">Transmembrane helix</keyword>
<sequence length="268" mass="28908">MASSTVLRGTSRGAAHPTAYPLLERHVRVYKRAPAAFASGFLEPLFYLLSIGVGVAALVGEVTLDDGRTISYTAFLAPAMLATQAMNGALFDATYGFFFRLKYEKLYDAVLATPLRPVDAAVGEVLWATVRGAAYAAAFVVIMAALGLTSSWWTLLALPAALLIAFGFAAAGLALTTWMRSWQDFEFIQVAIMPMFLFSATFYPLSAYPDWMQTIVTVTPLYQAVDLVRSLTTGAVGPELLVPITYFAVMGALGLRVAGRRVGVLILR</sequence>
<evidence type="ECO:0000256" key="2">
    <source>
        <dbReference type="ARBA" id="ARBA00022692"/>
    </source>
</evidence>
<dbReference type="GO" id="GO:0043190">
    <property type="term" value="C:ATP-binding cassette (ABC) transporter complex"/>
    <property type="evidence" value="ECO:0007669"/>
    <property type="project" value="InterPro"/>
</dbReference>
<dbReference type="PROSITE" id="PS51012">
    <property type="entry name" value="ABC_TM2"/>
    <property type="match status" value="1"/>
</dbReference>
<evidence type="ECO:0000256" key="5">
    <source>
        <dbReference type="ARBA" id="ARBA00023251"/>
    </source>
</evidence>
<dbReference type="Proteomes" id="UP000307768">
    <property type="component" value="Unassembled WGS sequence"/>
</dbReference>
<evidence type="ECO:0000256" key="4">
    <source>
        <dbReference type="ARBA" id="ARBA00023136"/>
    </source>
</evidence>
<keyword evidence="4 6" id="KW-0472">Membrane</keyword>
<organism evidence="8 9">
    <name type="scientific">Mumia zhuanghuii</name>
    <dbReference type="NCBI Taxonomy" id="2585211"/>
    <lineage>
        <taxon>Bacteria</taxon>
        <taxon>Bacillati</taxon>
        <taxon>Actinomycetota</taxon>
        <taxon>Actinomycetes</taxon>
        <taxon>Propionibacteriales</taxon>
        <taxon>Nocardioidaceae</taxon>
        <taxon>Mumia</taxon>
    </lineage>
</organism>
<feature type="transmembrane region" description="Helical" evidence="6">
    <location>
        <begin position="152"/>
        <end position="175"/>
    </location>
</feature>
<evidence type="ECO:0000256" key="6">
    <source>
        <dbReference type="RuleBase" id="RU361157"/>
    </source>
</evidence>
<feature type="transmembrane region" description="Helical" evidence="6">
    <location>
        <begin position="35"/>
        <end position="60"/>
    </location>
</feature>
<gene>
    <name evidence="8" type="ORF">FE697_016920</name>
</gene>
<feature type="transmembrane region" description="Helical" evidence="6">
    <location>
        <begin position="187"/>
        <end position="205"/>
    </location>
</feature>
<dbReference type="InterPro" id="IPR051784">
    <property type="entry name" value="Nod_factor_ABC_transporter"/>
</dbReference>